<feature type="compositionally biased region" description="Low complexity" evidence="1">
    <location>
        <begin position="69"/>
        <end position="81"/>
    </location>
</feature>
<feature type="region of interest" description="Disordered" evidence="1">
    <location>
        <begin position="63"/>
        <end position="90"/>
    </location>
</feature>
<sequence>MLESHVAELLATYLSRFIENVNADQLQVSLWSGNVVLNNVRLRSDVLESIAALIYGERSSREANDARGSSSATVNTSSASSDSHEGDSSNRTFSMRMLLAPFTAVKGVIRKLAITVPWSSLESEPVRVQVVGVELVLGPLRARPFNSQEEQEREQAIKQQQLERYEKERRRLSQQATKKTPSQESSSMTASTEARHLGRETKSVSAGTSVALGASWFSWLLDFDRMSQIALRNVSLTLQDISVRYELDYDGLHPSCASALCVFVKQVQVTTTDEQFQDVFNKDLLAPLCKRFVLSEVVVSTHAVRQSLHGARSSARDEKDGSMPIAGGGPATHAAAYDLYASRWAHSTALVRVETLQVQAKVIPPGCASKNGIVEEAPILSASSTELTVATVDRIEVDWCFGVVQVLESMWRSYQQSLPCARYRKRLHLLRLTGRHGARDALVGRASKPGCASLPEEVVAASRSLARQRWSFALRCVLDDVRQHRKTFGLHGQRRCEVVQAMVQFGHLRRIYVEYWRRTQGVIWAPPLTAVEAKKLQSMERQLSLWQVVFLRCLANAQLLVEQDGYARQQAFIEEARQRTKRGMPSSSGVAVGGGATFLLWGWLLGRSAEAKDDTASRLSTPSASITSRGGTGAASVSVHGIPSLCDMVAQEWSFGRRYASLHSSPLVRPSAARNHLSKLAEENQLHLTLRVRFATLVVCVDPTYWPLTHDSTVPSPPSATPLRHVKQHLAIQTRAVELFYTTIPDDRPDKASLSFFIGSASIAFEGVLRSVLLQSKEPFREDYVVIKRNAQRTHIGVWVAPQLVICQPMHEWAWWYAEMSAFVEWLRMVHRVHDVSGSAEASPCAISTFAESSPLDVNEAASASGRTTASCSGPSTPRCQLSQAATEVTVSRGSPAPLMVNVTIQSLDVCVPLFARDIESSDLEIFSHQPSAFSSAALAGSLPDTLAPESYTRCGKWHWRLFSEIALGEGDGTNGRSESETNLRICKDAPFAPPLREAGGFQSVSVQSDIDEYNCADSLDSSHGGGLSIFASATPARYFLNNESCLVLSVSTTRLWTVAPAMKRYNGPENEYYICVGDHSKAVRLFCQNGCDTNTLITGRQLELLSFVAGEVLLNPKELTVLFNKGINAVADPAAFALVNDALLKPTVFADADVNGRVVRAVIAELQQAACRLPETRDPAVPWRFRSSTCVELRSESGSAPEVREVPPHCARHIISALTSTFSITPSRATTVTGATPSTKLATGVFGGRVVAVGMGVARLLIRSEENVDLAELVLVAPEHLPSATAPYREALAALGAEEPRAMELMCDLASSQSDAVGWRSCDEVPLYPPTSMACPGFLLSIPDITMTTAAGRKLLNIENLTVVRSRSTSRRSETALTVQTVSAFCDLVLVQVLEVLVGTVLSMRPMTPSPQAGAYELMGASRSEGVDSEMQRRVFGGDSISLRVQTTRLQIPLSRDDVVDAPYVEVTVCVEDVHCTLGPFTDDSGRDGQRVHLQLTVAEAMQLADYVGGDPEVRSLISAHSWKNSCGDDSTAHPLQCAVEVTLPCACTEGTKTSASTRTAAPPSTTIRVTTVGGALHVYFPFLYFYAAAVGTDERIVRLGELVRSPLLRRGYTHAPSVAESTQGARVAGNAPPFPEAAPLSLLVEATISDLKAMLATDAAVPIDVSKPDTLSVVHIERILCGLRRTLSDSPGASAISGTRTHAFLDTTGVQLLDWFAATRDVSLPNVKLRAEMGALLVPNKDLTGYAYQSGSPNDWTLLVEVHPTTVPSPHRAASLHNAASSSASHPSDVTIHLSVQQCHSLSRFFLSNFFQLPIPSSRRRLISSGGHLRHVLGAQPTIALQTEGDTALLSSQNNTKALASKPATVRSVVTLLLTIPSISLVLDADDCIVSDKRARRATMPRSGEEGEIKSSTPAARPSPPPLPPSVRHTSYEVSLRRGAQLYSAVGGRRFTSPMKSCQLSGVELLAKEEVLESSAGHAGTAETVATHLLLTVDAVNLALTEQCAGLASGIVDDYASDEAAVVKVSALVRHAHLRVPHIQWWLRLYNVLAGAYSSDVGGDGCATCTQGPSGSVGNAASFRDVVQSGNEWVSGQGSSTSGGHLLTSRGGYVDEDKVTWLRRQGHLAWPQRDSRRFHGSVEVLHTKVFLFAVRSTSQNQQPWCQLTVSEAKMTASPMSALHEGGREYIENTESVPYEYVLEVPHCPELLLLRVSEKTDGAAELETQRLPGSCYASVLRWRPAQVPYKASIGPNLKSSNWRQATASAGELALPPPPLPSAHSNEAFLSLRLRCSCDTGISKALRCGRCYYVTDLTSHRTTALHVRLQHVLLEIPAAPLFSLAREVLRQAAEVQSVEEMGPLSRTWLRDDRDAESMARTYMGIEVDLTDAEVRLDAGPAPRGDLTAHRDDGSDFVSCSVAVGSAQLTTSVQLHNVLTSTREAAALIGDELSGEWRVQIWHMIPQLVVQGVVVSTVSVTQARWPLPDMRIKASLPLTRRVLCVRTQRSTDADDGVEHSCSSHDTALGTRLRSAANVIQVEPTAPATFSELHYHVLASLHVDAGPMSDGAGGGTPGSKAPVQVCLPTILALASAAARLVALWQGPQRTCEPSMEAGAGSRATGCNAGWWPHSAQRRRGLLTWYEFELCLSGRRVEVALDTPAAMAGDKTASAIKADSVVCVSVEGAVTVQVDRVVTEEAGEEANVSGVVRNDAAEEEREWGSPTDGENAAVLASHTLFRLRSGPLYVYDGAGSLVLQVSEAAQSTVVDALITDYIPAEARLLIKVGRVVVHASCVTAVVMVRLWRAYRAWGQRWENTTTFMSRPVPCLQEGKSIGLPAMHSENSRQSGRLQNIIAEVSDTEVLLAPAARLCARRAHMTLSPANVEGGISTAAALELRCEEACLYSMMPQTDAACEMEPAMLARTLSPVLLVASGQQQTPFLQYCTPLVSIFNGDGHSWAMCALRAANVVRGMLSAAAVGVDVDPQEESANARLAKGPVPSWVMWIPRAEVDVHRAELLCFAPRSKRICSAAPVVCLVARQAVLRHGDSASLLDSSDGGTAAGARLKASAVLSATYHSGASIDAQAHPLLDDVTTTFVLSSSQSTSGQVEVAVSASAAAGENAVSFHVPTGDALEKTVAALWLLARAQVPRRYTPARARKKGLASGAQVIRGAGTMWHVRADVPSVLFRFLVAETAFPFLGPTLTTLCSIRMDDIHAEMRTRCGGEEGGGRPPFLAVWVSSVVGETFLKDAADAMDECAMKMPWRFFVLRPVAEPSSDRPPCKASATGGTASTGGGGSSSAGFSVVQRSLPLSTGGEERDRAAPHIPADDATALVIRLHTLHAHPSMALLKLLIERVLRPCLTGKSEAIADARSTHVLEGLKDTVLRVDSATAVLPKAGSVSRHAGQVRVIEVVTDWDLLDDLRLGGEGGFQLHFRGTAGRSVITVRGGGGAGDGTDGREDQGRSAAIFLSLPVGANGEVCPAIRVDPDLTARFENVRVVVGEESLAARQDAFILEEFVELGERSLCLLPATLISANASPVRVAAEAQTEGVEASAPADLGDAVTNTAVPLKPIASSWAVSVMSVDVAVGFDVSLTAGARRLAATGGVTARYHFEEKRNSERSRCCKHEGECSIVLHTCISESGPLTVTPVAATAQLSSAAGENRLGVVLNGGSAVWRLPLGHAHVLIELARLAQRSLYQAPLPSSAKRSWHPRATDSTWARGATRRPTPLDVRAHVPSWTLTLTNDTGSALAVLVFEHVRLQCSTDVDFADAALTAEASVSLQDCVECDEYDGHRDTTALNATKGQSALPSTTAKTGRVLLSTQPHISLSFTRFCPGSRSLSVSVHLDDVVATLPMVAALRLLQCSAQEVNAGKRIFWNDCGVEMEVTEPVPHGTASHSSVSRWRVAAAPGQLVRTNIPVSSPVLMLTPVEASVSGVSPTAARKDERGNSGVALSLEALGSGSVCRVSLPGYDSALGALDLVVRKSVREGVEVVHLTTSVVLTNMFYASPPEGAGAAPLAASIVTVAAECARLVVPPRSARYIPLPLLRESLAVELGGCAYAPVAKMLTWAMVADAMTAVADQAAGCGGGGSGGSRESGAAAGLMLYGNLHAHGKGDDHISELRAPALCGRVRALDAYTLTFPMFLCPAVPTLQRPLRGASTEDSNSRAAFAAASVPQSQASVSHIEDFSGTGRVVQLTWRRRCSRQSTPLFSGRLVPNEYTVAVEPVWTLWNWTGCRLRLRLRTSRDGVVDSPLKPPHSTSSPLSPLSTSSGSGSDVLAAAEVENGGCFQWTPATLDVLQGTVFAFFQLMSPALPADSTALPSSPSRTQWWSVAAPLSLQEPPPPYVRLQQSNGATCGALRVEQHGPSSVVLRCAALLRSGLTRPVYLRDADQPQPLLGTGTHGCVMPHQRVPLFYSEYVTALAPNADRVGFKVRDRPITSTGASSSAVQESDAYYLTSPVVSKLLSAGEQTDCTCFYTVSAVPEARVERPADVPVWKDEKGNGEEHAPAQALSCLWVPEPPTVVQLCSLCRIRNTDLDRTLLVRPYDASAESNIEAATTATRMITPVPPGEERGVVEFSPHAKEPEVQFCYTTSGSEALEHMWSPPVRLLTLATSTQPLVLKHTCVPRPVQRAEMDAPAEERLFTMTPARPRAGESVASTVDHFRCLTVQSSMTSVFLCVSVGLQAEPPVKIVNRLKTTLQFAQCAHATDSDLASPPTRSGTVSTALCSRAARPRGYVVAAESMSYGCWEVPVLESPGLRLTLYSNVRKGFSVSHDVDLLRCAASPSSGARVGNTDAYVYVSLDHRLQQYTVTVAPSRQLESRMLFQPRRLTQLEVYVHSCTVYVAAITVPTTGPFARKSLIALGARGRMRLHRGVRSEGACRDTVPLHATDEDVLTFLKEQELDVVLVRLLGFYGSATVTERHLMGNASLALLEVVDCTTVEAAYPVLLRVGPPAGTLLATAFEGTAAGERAVKAEREGGSGRIVAESSGGTAALVPAASVPQFKDPSWLSVEVQLTRPEEAAAADGVIILPVPQLRVTVPLIVVRADDDFLFTLRTTAERLSEEWAAAAPGVIGDYATERRGSLAASSGAIVGDTAMHSSRCVYNIFLYVLRISPIVAEVTYTRRGHRHYNPFEGLARIPENLIPSVEGLSVSLREVKVQKVELRSSNSLFEIARSFLWPLYRTQLLLQSYKVVGSLDVLGNPRALLGSWSRGVWHLFTNSTGQSRWAGTREFLRTTTSSTLHSVGAVARSIGNLVGNSPPAVVPRVSYGSSSCSVSRGAVLSTPQRRGVLGEVLHEVGGGISDAVTKPIRGAREGGVSGFFVGVAAGMVGLAGRPVFGFFRGVSATSEFYARLLGGLGELTELEARRLGLERNYRVLLTSATEVPASLETDGAEGEAFGSATDMLVHGLPRAPRRRLLCLLTHAMYDQVCIDVPRWRRGEEANVRLSVDRVGIYNTALHTPYAALCAFFSPSEFRAALPCALTALLANKLIALLTHNATRGACRGALHVDERGGKACVQSDTGEDEATWVQQTHEYARASNIKASLGVRTLQKHVTEQAFVRVCSLAEMEAIVTSQEAQQKYSVAVVRAMSAAGEHLLAP</sequence>
<dbReference type="InterPro" id="IPR026847">
    <property type="entry name" value="VPS13"/>
</dbReference>
<comment type="caution">
    <text evidence="2">The sequence shown here is derived from an EMBL/GenBank/DDBJ whole genome shotgun (WGS) entry which is preliminary data.</text>
</comment>
<evidence type="ECO:0000256" key="1">
    <source>
        <dbReference type="SAM" id="MobiDB-lite"/>
    </source>
</evidence>
<gene>
    <name evidence="2" type="ORF">LSCM4_00146</name>
</gene>
<dbReference type="PANTHER" id="PTHR16166:SF144">
    <property type="entry name" value="CHOREIN N-TERMINAL DOMAIN-CONTAINING PROTEIN"/>
    <property type="match status" value="1"/>
</dbReference>
<organism evidence="2 3">
    <name type="scientific">Leishmania orientalis</name>
    <dbReference type="NCBI Taxonomy" id="2249476"/>
    <lineage>
        <taxon>Eukaryota</taxon>
        <taxon>Discoba</taxon>
        <taxon>Euglenozoa</taxon>
        <taxon>Kinetoplastea</taxon>
        <taxon>Metakinetoplastina</taxon>
        <taxon>Trypanosomatida</taxon>
        <taxon>Trypanosomatidae</taxon>
        <taxon>Leishmaniinae</taxon>
        <taxon>Leishmania</taxon>
    </lineage>
</organism>
<dbReference type="Proteomes" id="UP000674143">
    <property type="component" value="Unassembled WGS sequence"/>
</dbReference>
<evidence type="ECO:0000313" key="3">
    <source>
        <dbReference type="Proteomes" id="UP000674143"/>
    </source>
</evidence>
<feature type="compositionally biased region" description="Polar residues" evidence="1">
    <location>
        <begin position="173"/>
        <end position="192"/>
    </location>
</feature>
<dbReference type="RefSeq" id="XP_067058336.1">
    <property type="nucleotide sequence ID" value="XM_067202235.1"/>
</dbReference>
<dbReference type="GO" id="GO:0045053">
    <property type="term" value="P:protein retention in Golgi apparatus"/>
    <property type="evidence" value="ECO:0007669"/>
    <property type="project" value="TreeGrafter"/>
</dbReference>
<feature type="region of interest" description="Disordered" evidence="1">
    <location>
        <begin position="164"/>
        <end position="201"/>
    </location>
</feature>
<proteinExistence type="predicted"/>
<protein>
    <recommendedName>
        <fullName evidence="4">Chorein N-terminal domain-containing protein</fullName>
    </recommendedName>
</protein>
<feature type="region of interest" description="Disordered" evidence="1">
    <location>
        <begin position="1897"/>
        <end position="1931"/>
    </location>
</feature>
<dbReference type="GO" id="GO:0006623">
    <property type="term" value="P:protein targeting to vacuole"/>
    <property type="evidence" value="ECO:0007669"/>
    <property type="project" value="TreeGrafter"/>
</dbReference>
<accession>A0A836KBG5</accession>
<feature type="region of interest" description="Disordered" evidence="1">
    <location>
        <begin position="3271"/>
        <end position="3298"/>
    </location>
</feature>
<dbReference type="EMBL" id="JAFHLR010000036">
    <property type="protein sequence ID" value="KAG5464705.1"/>
    <property type="molecule type" value="Genomic_DNA"/>
</dbReference>
<name>A0A836KBG5_9TRYP</name>
<evidence type="ECO:0000313" key="2">
    <source>
        <dbReference type="EMBL" id="KAG5464705.1"/>
    </source>
</evidence>
<evidence type="ECO:0008006" key="4">
    <source>
        <dbReference type="Google" id="ProtNLM"/>
    </source>
</evidence>
<dbReference type="PANTHER" id="PTHR16166">
    <property type="entry name" value="VACUOLAR PROTEIN SORTING-ASSOCIATED PROTEIN VPS13"/>
    <property type="match status" value="1"/>
</dbReference>
<reference evidence="3" key="1">
    <citation type="journal article" date="2021" name="Microbiol. Resour. Announc.">
        <title>LGAAP: Leishmaniinae Genome Assembly and Annotation Pipeline.</title>
        <authorList>
            <person name="Almutairi H."/>
            <person name="Urbaniak M.D."/>
            <person name="Bates M.D."/>
            <person name="Jariyapan N."/>
            <person name="Kwakye-Nuako G."/>
            <person name="Thomaz-Soccol V."/>
            <person name="Al-Salem W.S."/>
            <person name="Dillon R.J."/>
            <person name="Bates P.A."/>
            <person name="Gatherer D."/>
        </authorList>
    </citation>
    <scope>NUCLEOTIDE SEQUENCE [LARGE SCALE GENOMIC DNA]</scope>
</reference>
<reference evidence="3" key="2">
    <citation type="journal article" date="2021" name="Sci. Data">
        <title>Chromosome-scale genome sequencing, assembly and annotation of six genomes from subfamily Leishmaniinae.</title>
        <authorList>
            <person name="Almutairi H."/>
            <person name="Urbaniak M.D."/>
            <person name="Bates M.D."/>
            <person name="Jariyapan N."/>
            <person name="Kwakye-Nuako G."/>
            <person name="Thomaz Soccol V."/>
            <person name="Al-Salem W.S."/>
            <person name="Dillon R.J."/>
            <person name="Bates P.A."/>
            <person name="Gatherer D."/>
        </authorList>
    </citation>
    <scope>NUCLEOTIDE SEQUENCE [LARGE SCALE GENOMIC DNA]</scope>
</reference>
<feature type="compositionally biased region" description="Low complexity" evidence="1">
    <location>
        <begin position="4254"/>
        <end position="4270"/>
    </location>
</feature>
<dbReference type="GeneID" id="92356169"/>
<dbReference type="KEGG" id="loi:92356169"/>
<feature type="region of interest" description="Disordered" evidence="1">
    <location>
        <begin position="4246"/>
        <end position="4270"/>
    </location>
</feature>
<keyword evidence="3" id="KW-1185">Reference proteome</keyword>